<dbReference type="Proteomes" id="UP001596098">
    <property type="component" value="Unassembled WGS sequence"/>
</dbReference>
<proteinExistence type="predicted"/>
<sequence>MPGHAQDRPRYIDGAVDAETLYRLLLEVTSELSVTRDRLVLLETVLADHGLVNEEKLELVAFRDDVAARLDADRKLLVQRLAAAVPPVDAEPVVDAG</sequence>
<keyword evidence="2" id="KW-1185">Reference proteome</keyword>
<reference evidence="2" key="1">
    <citation type="journal article" date="2019" name="Int. J. Syst. Evol. Microbiol.">
        <title>The Global Catalogue of Microorganisms (GCM) 10K type strain sequencing project: providing services to taxonomists for standard genome sequencing and annotation.</title>
        <authorList>
            <consortium name="The Broad Institute Genomics Platform"/>
            <consortium name="The Broad Institute Genome Sequencing Center for Infectious Disease"/>
            <person name="Wu L."/>
            <person name="Ma J."/>
        </authorList>
    </citation>
    <scope>NUCLEOTIDE SEQUENCE [LARGE SCALE GENOMIC DNA]</scope>
    <source>
        <strain evidence="2">DFY28</strain>
    </source>
</reference>
<evidence type="ECO:0000313" key="1">
    <source>
        <dbReference type="EMBL" id="MFC6153721.1"/>
    </source>
</evidence>
<accession>A0ABW1QZC5</accession>
<organism evidence="1 2">
    <name type="scientific">Nocardioides yefusunii</name>
    <dbReference type="NCBI Taxonomy" id="2500546"/>
    <lineage>
        <taxon>Bacteria</taxon>
        <taxon>Bacillati</taxon>
        <taxon>Actinomycetota</taxon>
        <taxon>Actinomycetes</taxon>
        <taxon>Propionibacteriales</taxon>
        <taxon>Nocardioidaceae</taxon>
        <taxon>Nocardioides</taxon>
    </lineage>
</organism>
<evidence type="ECO:0000313" key="2">
    <source>
        <dbReference type="Proteomes" id="UP001596098"/>
    </source>
</evidence>
<gene>
    <name evidence="1" type="ORF">ACFPWU_08600</name>
</gene>
<dbReference type="RefSeq" id="WP_128219990.1">
    <property type="nucleotide sequence ID" value="NZ_CP034929.1"/>
</dbReference>
<name>A0ABW1QZC5_9ACTN</name>
<comment type="caution">
    <text evidence="1">The sequence shown here is derived from an EMBL/GenBank/DDBJ whole genome shotgun (WGS) entry which is preliminary data.</text>
</comment>
<dbReference type="EMBL" id="JBHSQI010000004">
    <property type="protein sequence ID" value="MFC6153721.1"/>
    <property type="molecule type" value="Genomic_DNA"/>
</dbReference>
<protein>
    <submittedName>
        <fullName evidence="1">Uncharacterized protein</fullName>
    </submittedName>
</protein>